<dbReference type="Gene3D" id="6.10.340.10">
    <property type="match status" value="1"/>
</dbReference>
<dbReference type="SMART" id="SM00387">
    <property type="entry name" value="HATPase_c"/>
    <property type="match status" value="1"/>
</dbReference>
<comment type="subcellular location">
    <subcellularLocation>
        <location evidence="4">Cell membrane</location>
        <topology evidence="4">Multi-pass membrane protein</topology>
    </subcellularLocation>
</comment>
<dbReference type="RefSeq" id="WP_345205996.1">
    <property type="nucleotide sequence ID" value="NZ_BAABGM010000014.1"/>
</dbReference>
<evidence type="ECO:0000256" key="2">
    <source>
        <dbReference type="ARBA" id="ARBA00001936"/>
    </source>
</evidence>
<keyword evidence="11" id="KW-0418">Kinase</keyword>
<keyword evidence="10" id="KW-0547">Nucleotide-binding</keyword>
<feature type="transmembrane region" description="Helical" evidence="24">
    <location>
        <begin position="494"/>
        <end position="514"/>
    </location>
</feature>
<dbReference type="PROSITE" id="PS50109">
    <property type="entry name" value="HIS_KIN"/>
    <property type="match status" value="1"/>
</dbReference>
<feature type="transmembrane region" description="Helical" evidence="24">
    <location>
        <begin position="755"/>
        <end position="774"/>
    </location>
</feature>
<dbReference type="Pfam" id="PF00672">
    <property type="entry name" value="HAMP"/>
    <property type="match status" value="1"/>
</dbReference>
<evidence type="ECO:0000259" key="26">
    <source>
        <dbReference type="PROSITE" id="PS50885"/>
    </source>
</evidence>
<feature type="transmembrane region" description="Helical" evidence="24">
    <location>
        <begin position="613"/>
        <end position="639"/>
    </location>
</feature>
<evidence type="ECO:0000256" key="11">
    <source>
        <dbReference type="ARBA" id="ARBA00022777"/>
    </source>
</evidence>
<gene>
    <name evidence="27" type="ORF">GCM10023168_23180</name>
</gene>
<dbReference type="InterPro" id="IPR003594">
    <property type="entry name" value="HATPase_dom"/>
</dbReference>
<dbReference type="SUPFAM" id="SSF158472">
    <property type="entry name" value="HAMP domain-like"/>
    <property type="match status" value="1"/>
</dbReference>
<dbReference type="Gene3D" id="3.30.565.10">
    <property type="entry name" value="Histidine kinase-like ATPase, C-terminal domain"/>
    <property type="match status" value="1"/>
</dbReference>
<dbReference type="EC" id="2.7.13.3" evidence="5"/>
<evidence type="ECO:0000256" key="9">
    <source>
        <dbReference type="ARBA" id="ARBA00022692"/>
    </source>
</evidence>
<comment type="catalytic activity">
    <reaction evidence="1">
        <text>ATP + protein L-histidine = ADP + protein N-phospho-L-histidine.</text>
        <dbReference type="EC" id="2.7.13.3"/>
    </reaction>
</comment>
<evidence type="ECO:0000256" key="19">
    <source>
        <dbReference type="ARBA" id="ARBA00023026"/>
    </source>
</evidence>
<feature type="transmembrane region" description="Helical" evidence="24">
    <location>
        <begin position="571"/>
        <end position="593"/>
    </location>
</feature>
<evidence type="ECO:0000313" key="28">
    <source>
        <dbReference type="Proteomes" id="UP001500945"/>
    </source>
</evidence>
<feature type="compositionally biased region" description="Low complexity" evidence="23">
    <location>
        <begin position="372"/>
        <end position="386"/>
    </location>
</feature>
<dbReference type="Pfam" id="PF00512">
    <property type="entry name" value="HisKA"/>
    <property type="match status" value="1"/>
</dbReference>
<keyword evidence="24" id="KW-0472">Membrane</keyword>
<keyword evidence="6" id="KW-1003">Cell membrane</keyword>
<dbReference type="CDD" id="cd06225">
    <property type="entry name" value="HAMP"/>
    <property type="match status" value="1"/>
</dbReference>
<keyword evidence="7" id="KW-0597">Phosphoprotein</keyword>
<feature type="transmembrane region" description="Helical" evidence="24">
    <location>
        <begin position="690"/>
        <end position="712"/>
    </location>
</feature>
<dbReference type="InterPro" id="IPR005467">
    <property type="entry name" value="His_kinase_dom"/>
</dbReference>
<evidence type="ECO:0000256" key="7">
    <source>
        <dbReference type="ARBA" id="ARBA00022553"/>
    </source>
</evidence>
<keyword evidence="12" id="KW-0378">Hydrolase</keyword>
<comment type="caution">
    <text evidence="27">The sequence shown here is derived from an EMBL/GenBank/DDBJ whole genome shotgun (WGS) entry which is preliminary data.</text>
</comment>
<dbReference type="InterPro" id="IPR036097">
    <property type="entry name" value="HisK_dim/P_sf"/>
</dbReference>
<keyword evidence="17" id="KW-0902">Two-component regulatory system</keyword>
<feature type="region of interest" description="Disordered" evidence="23">
    <location>
        <begin position="334"/>
        <end position="392"/>
    </location>
</feature>
<keyword evidence="20" id="KW-0464">Manganese</keyword>
<dbReference type="Pfam" id="PF13687">
    <property type="entry name" value="DUF4153"/>
    <property type="match status" value="1"/>
</dbReference>
<evidence type="ECO:0000256" key="23">
    <source>
        <dbReference type="SAM" id="MobiDB-lite"/>
    </source>
</evidence>
<evidence type="ECO:0000256" key="1">
    <source>
        <dbReference type="ARBA" id="ARBA00000085"/>
    </source>
</evidence>
<dbReference type="CDD" id="cd00082">
    <property type="entry name" value="HisKA"/>
    <property type="match status" value="1"/>
</dbReference>
<keyword evidence="19" id="KW-0843">Virulence</keyword>
<evidence type="ECO:0000256" key="4">
    <source>
        <dbReference type="ARBA" id="ARBA00004651"/>
    </source>
</evidence>
<evidence type="ECO:0000256" key="3">
    <source>
        <dbReference type="ARBA" id="ARBA00001946"/>
    </source>
</evidence>
<dbReference type="InterPro" id="IPR004358">
    <property type="entry name" value="Sig_transdc_His_kin-like_C"/>
</dbReference>
<keyword evidence="16 24" id="KW-1133">Transmembrane helix</keyword>
<feature type="transmembrane region" description="Helical" evidence="24">
    <location>
        <begin position="42"/>
        <end position="61"/>
    </location>
</feature>
<feature type="domain" description="Histidine kinase" evidence="25">
    <location>
        <begin position="122"/>
        <end position="333"/>
    </location>
</feature>
<feature type="transmembrane region" description="Helical" evidence="24">
    <location>
        <begin position="724"/>
        <end position="748"/>
    </location>
</feature>
<dbReference type="CDD" id="cd00075">
    <property type="entry name" value="HATPase"/>
    <property type="match status" value="1"/>
</dbReference>
<dbReference type="InterPro" id="IPR025291">
    <property type="entry name" value="DUF4153"/>
</dbReference>
<evidence type="ECO:0000256" key="8">
    <source>
        <dbReference type="ARBA" id="ARBA00022679"/>
    </source>
</evidence>
<evidence type="ECO:0000256" key="16">
    <source>
        <dbReference type="ARBA" id="ARBA00022989"/>
    </source>
</evidence>
<protein>
    <recommendedName>
        <fullName evidence="21">Signal transduction histidine-protein kinase/phosphatase MprB</fullName>
        <ecNumber evidence="5">2.7.13.3</ecNumber>
    </recommendedName>
    <alternativeName>
        <fullName evidence="22">Mycobacterial persistence regulator B</fullName>
    </alternativeName>
</protein>
<dbReference type="PANTHER" id="PTHR44936">
    <property type="entry name" value="SENSOR PROTEIN CREC"/>
    <property type="match status" value="1"/>
</dbReference>
<keyword evidence="18" id="KW-0346">Stress response</keyword>
<dbReference type="InterPro" id="IPR003661">
    <property type="entry name" value="HisK_dim/P_dom"/>
</dbReference>
<dbReference type="SMART" id="SM00304">
    <property type="entry name" value="HAMP"/>
    <property type="match status" value="1"/>
</dbReference>
<evidence type="ECO:0000256" key="5">
    <source>
        <dbReference type="ARBA" id="ARBA00012438"/>
    </source>
</evidence>
<feature type="transmembrane region" description="Helical" evidence="24">
    <location>
        <begin position="470"/>
        <end position="488"/>
    </location>
</feature>
<evidence type="ECO:0000259" key="25">
    <source>
        <dbReference type="PROSITE" id="PS50109"/>
    </source>
</evidence>
<dbReference type="PANTHER" id="PTHR44936:SF9">
    <property type="entry name" value="SENSOR PROTEIN CREC"/>
    <property type="match status" value="1"/>
</dbReference>
<sequence length="870" mass="90848">MNTDRPLDGIASIKAKLGLLVAVSVVATAVVAEVADAGRVPLWISVPVTVVAALAVTQWLARGMTSPLREMTLAARRMAAGDYGQRVTASSSDEVGDLARAFNAMAADLATADTQRRQLVATVSHELRTPLTAQRALLENLVDGVVRPDDDALRAALHQSERLSALVADLLDLSRIDAGVAPLALTDVRVADLLASAVAEASVEGRPVRVRHEVHPHDLVVRADPGRLAQVVANLVDNAVRHSPAGGEVRVAASVDGDTWRLEVRDEGPGIPADRVERIFDRFGSGDQSGGGTGLGLAIARWVSELHGGTIRALPTAPGSTGAVLRAELPVRAASTRPSHLTQEHEMTPPPTSISPAADLPVTTPAVGRATASAPSGPGSASASSGLGDLWPERDVPPQPLPVLAALGVGTWAALTWPERGIGLAVGLTLFATGLLMWRVARYRRHPWTLLCAGLAAALASVTVLREAGGVVAIAVLVGVVAAASGATRARTLLAVPLSVLAWPLSALRGLPLLGRTVRATGRASVVWPVLRTIGLSLVALTLFGGLFASGDAVFGAWAEALVPDLEWDTLIARTFVLVLVAGVALTGAYLALNPPRVREARLPATRRATHAWEWAVPVGLVVALFAGFLVAQATAMWGGVEHLRATTGLTYAEYVHQGFGQLTVATFLTVVVVGLAMRAAPLESARDRVLLRVLVGTLCVLTLAVVASALYRMSLYQDAYGYTVLRVFVDGFELWLGLVIGFLLVAGLRLSGAWVPRAVLVSGVLFVLGFAAMNPDAWVAGRNIDRFEAGQALDTVYLSSLSADATPVIAERLPADLAACVLESSWAVSGEPDDLLEWNLGRARAADAVVGLPVPSGGCASLVTGDLVR</sequence>
<dbReference type="EMBL" id="BAABGM010000014">
    <property type="protein sequence ID" value="GAA4407291.1"/>
    <property type="molecule type" value="Genomic_DNA"/>
</dbReference>
<dbReference type="InterPro" id="IPR003660">
    <property type="entry name" value="HAMP_dom"/>
</dbReference>
<feature type="transmembrane region" description="Helical" evidence="24">
    <location>
        <begin position="659"/>
        <end position="678"/>
    </location>
</feature>
<evidence type="ECO:0000256" key="14">
    <source>
        <dbReference type="ARBA" id="ARBA00022842"/>
    </source>
</evidence>
<dbReference type="Pfam" id="PF02518">
    <property type="entry name" value="HATPase_c"/>
    <property type="match status" value="1"/>
</dbReference>
<evidence type="ECO:0000256" key="17">
    <source>
        <dbReference type="ARBA" id="ARBA00023012"/>
    </source>
</evidence>
<dbReference type="SUPFAM" id="SSF47384">
    <property type="entry name" value="Homodimeric domain of signal transducing histidine kinase"/>
    <property type="match status" value="1"/>
</dbReference>
<keyword evidence="9 24" id="KW-0812">Transmembrane</keyword>
<dbReference type="SMART" id="SM00388">
    <property type="entry name" value="HisKA"/>
    <property type="match status" value="1"/>
</dbReference>
<dbReference type="SUPFAM" id="SSF55874">
    <property type="entry name" value="ATPase domain of HSP90 chaperone/DNA topoisomerase II/histidine kinase"/>
    <property type="match status" value="1"/>
</dbReference>
<name>A0ABP8KIE9_9MICO</name>
<keyword evidence="14" id="KW-0460">Magnesium</keyword>
<dbReference type="InterPro" id="IPR050980">
    <property type="entry name" value="2C_sensor_his_kinase"/>
</dbReference>
<comment type="cofactor">
    <cofactor evidence="3">
        <name>Mg(2+)</name>
        <dbReference type="ChEBI" id="CHEBI:18420"/>
    </cofactor>
</comment>
<organism evidence="27 28">
    <name type="scientific">Fodinibacter luteus</name>
    <dbReference type="NCBI Taxonomy" id="552064"/>
    <lineage>
        <taxon>Bacteria</taxon>
        <taxon>Bacillati</taxon>
        <taxon>Actinomycetota</taxon>
        <taxon>Actinomycetes</taxon>
        <taxon>Micrococcales</taxon>
        <taxon>Intrasporangiaceae</taxon>
        <taxon>Fodinibacter (ex Wang et al. 2009)</taxon>
    </lineage>
</organism>
<evidence type="ECO:0000256" key="10">
    <source>
        <dbReference type="ARBA" id="ARBA00022741"/>
    </source>
</evidence>
<feature type="transmembrane region" description="Helical" evidence="24">
    <location>
        <begin position="422"/>
        <end position="441"/>
    </location>
</feature>
<evidence type="ECO:0000256" key="18">
    <source>
        <dbReference type="ARBA" id="ARBA00023016"/>
    </source>
</evidence>
<accession>A0ABP8KIE9</accession>
<feature type="domain" description="HAMP" evidence="26">
    <location>
        <begin position="62"/>
        <end position="114"/>
    </location>
</feature>
<keyword evidence="8" id="KW-0808">Transferase</keyword>
<feature type="transmembrane region" description="Helical" evidence="24">
    <location>
        <begin position="526"/>
        <end position="551"/>
    </location>
</feature>
<proteinExistence type="predicted"/>
<comment type="cofactor">
    <cofactor evidence="2">
        <name>Mn(2+)</name>
        <dbReference type="ChEBI" id="CHEBI:29035"/>
    </cofactor>
</comment>
<reference evidence="28" key="1">
    <citation type="journal article" date="2019" name="Int. J. Syst. Evol. Microbiol.">
        <title>The Global Catalogue of Microorganisms (GCM) 10K type strain sequencing project: providing services to taxonomists for standard genome sequencing and annotation.</title>
        <authorList>
            <consortium name="The Broad Institute Genomics Platform"/>
            <consortium name="The Broad Institute Genome Sequencing Center for Infectious Disease"/>
            <person name="Wu L."/>
            <person name="Ma J."/>
        </authorList>
    </citation>
    <scope>NUCLEOTIDE SEQUENCE [LARGE SCALE GENOMIC DNA]</scope>
    <source>
        <strain evidence="28">JCM 17809</strain>
    </source>
</reference>
<evidence type="ECO:0000256" key="15">
    <source>
        <dbReference type="ARBA" id="ARBA00022912"/>
    </source>
</evidence>
<dbReference type="InterPro" id="IPR036890">
    <property type="entry name" value="HATPase_C_sf"/>
</dbReference>
<evidence type="ECO:0000256" key="21">
    <source>
        <dbReference type="ARBA" id="ARBA00040454"/>
    </source>
</evidence>
<evidence type="ECO:0000256" key="22">
    <source>
        <dbReference type="ARBA" id="ARBA00041776"/>
    </source>
</evidence>
<keyword evidence="15" id="KW-0904">Protein phosphatase</keyword>
<evidence type="ECO:0000256" key="12">
    <source>
        <dbReference type="ARBA" id="ARBA00022801"/>
    </source>
</evidence>
<keyword evidence="28" id="KW-1185">Reference proteome</keyword>
<dbReference type="PRINTS" id="PR00344">
    <property type="entry name" value="BCTRLSENSOR"/>
</dbReference>
<evidence type="ECO:0000256" key="20">
    <source>
        <dbReference type="ARBA" id="ARBA00023211"/>
    </source>
</evidence>
<evidence type="ECO:0000256" key="6">
    <source>
        <dbReference type="ARBA" id="ARBA00022475"/>
    </source>
</evidence>
<dbReference type="Proteomes" id="UP001500945">
    <property type="component" value="Unassembled WGS sequence"/>
</dbReference>
<keyword evidence="13" id="KW-0067">ATP-binding</keyword>
<evidence type="ECO:0000256" key="24">
    <source>
        <dbReference type="SAM" id="Phobius"/>
    </source>
</evidence>
<dbReference type="Gene3D" id="1.10.287.130">
    <property type="match status" value="1"/>
</dbReference>
<evidence type="ECO:0000256" key="13">
    <source>
        <dbReference type="ARBA" id="ARBA00022840"/>
    </source>
</evidence>
<evidence type="ECO:0000313" key="27">
    <source>
        <dbReference type="EMBL" id="GAA4407291.1"/>
    </source>
</evidence>
<dbReference type="PROSITE" id="PS50885">
    <property type="entry name" value="HAMP"/>
    <property type="match status" value="1"/>
</dbReference>